<feature type="transmembrane region" description="Helical" evidence="3">
    <location>
        <begin position="245"/>
        <end position="265"/>
    </location>
</feature>
<evidence type="ECO:0000256" key="3">
    <source>
        <dbReference type="SAM" id="Phobius"/>
    </source>
</evidence>
<proteinExistence type="predicted"/>
<feature type="transmembrane region" description="Helical" evidence="3">
    <location>
        <begin position="305"/>
        <end position="323"/>
    </location>
</feature>
<keyword evidence="6" id="KW-1185">Reference proteome</keyword>
<dbReference type="InterPro" id="IPR011623">
    <property type="entry name" value="7TMR_DISM_rcpt_extracell_dom1"/>
</dbReference>
<dbReference type="SUPFAM" id="SSF55073">
    <property type="entry name" value="Nucleotide cyclase"/>
    <property type="match status" value="1"/>
</dbReference>
<evidence type="ECO:0000313" key="6">
    <source>
        <dbReference type="Proteomes" id="UP000564677"/>
    </source>
</evidence>
<dbReference type="GO" id="GO:0043709">
    <property type="term" value="P:cell adhesion involved in single-species biofilm formation"/>
    <property type="evidence" value="ECO:0007669"/>
    <property type="project" value="TreeGrafter"/>
</dbReference>
<dbReference type="Pfam" id="PF07695">
    <property type="entry name" value="7TMR-DISM_7TM"/>
    <property type="match status" value="1"/>
</dbReference>
<dbReference type="PANTHER" id="PTHR45138">
    <property type="entry name" value="REGULATORY COMPONENTS OF SENSORY TRANSDUCTION SYSTEM"/>
    <property type="match status" value="1"/>
</dbReference>
<dbReference type="InterPro" id="IPR000160">
    <property type="entry name" value="GGDEF_dom"/>
</dbReference>
<dbReference type="EMBL" id="JAASQV010000001">
    <property type="protein sequence ID" value="NIJ63311.1"/>
    <property type="molecule type" value="Genomic_DNA"/>
</dbReference>
<dbReference type="InterPro" id="IPR043128">
    <property type="entry name" value="Rev_trsase/Diguanyl_cyclase"/>
</dbReference>
<keyword evidence="3" id="KW-0472">Membrane</keyword>
<comment type="caution">
    <text evidence="5">The sequence shown here is derived from an EMBL/GenBank/DDBJ whole genome shotgun (WGS) entry which is preliminary data.</text>
</comment>
<dbReference type="SMART" id="SM00267">
    <property type="entry name" value="GGDEF"/>
    <property type="match status" value="1"/>
</dbReference>
<feature type="transmembrane region" description="Helical" evidence="3">
    <location>
        <begin position="277"/>
        <end position="299"/>
    </location>
</feature>
<dbReference type="RefSeq" id="WP_167297878.1">
    <property type="nucleotide sequence ID" value="NZ_CP170557.1"/>
</dbReference>
<feature type="transmembrane region" description="Helical" evidence="3">
    <location>
        <begin position="332"/>
        <end position="349"/>
    </location>
</feature>
<gene>
    <name evidence="5" type="ORF">FHR20_000242</name>
</gene>
<sequence>MLALRFLRLSVLVGALIALLGLVVPAQAQGNMGQALGVCVLRDTGEMNPAELIRHPERFDCRTPQYRLGPGSFWVISRDIEQRSRMSNPLSVRFASLWQRGIALHILYADGRMATQRTDARGITPWIQLGAVAEMPLARREARVVRLLWHVEGSANMRGVMLGPRLVTGAESQQANIALTALYAGFGGLCLALFVYNLALWGALRHRFQLFYCVMALGLLGYVFSSSGALAWAFPDIANNDRLRLNYLLLGFTGASALIFARSFFEEQVFAGWLGRFVYVVAGALLGVGLLVFCFAPLNVQIVDAAFSSVFLMLGAVVAPMLWRAWRVRSNYLWLFAIGWGAPILTSLMRTLANFHVLQWSFWLDNSTLLSMALEALMSSLAIAYRIKLLRDERDDAIASEVMARRLADTDPLTGLLNRRAFLAQAIGRPGEQQLLIADIDHFKRVNETLGHDGGDEVLRLLARTLRHSAPLGALVARLGGEEFAILAPVDAGVEPEQLLARLRTTRMPFDLKVTASIGACTGPLTSDIDWKTLYRGADIALFEAKSAGRDRARSAHREAA</sequence>
<evidence type="ECO:0000259" key="4">
    <source>
        <dbReference type="PROSITE" id="PS50887"/>
    </source>
</evidence>
<evidence type="ECO:0000313" key="5">
    <source>
        <dbReference type="EMBL" id="NIJ63311.1"/>
    </source>
</evidence>
<dbReference type="PROSITE" id="PS50887">
    <property type="entry name" value="GGDEF"/>
    <property type="match status" value="1"/>
</dbReference>
<reference evidence="5 6" key="1">
    <citation type="submission" date="2020-03" db="EMBL/GenBank/DDBJ databases">
        <title>Genomic Encyclopedia of Type Strains, Phase IV (KMG-IV): sequencing the most valuable type-strain genomes for metagenomic binning, comparative biology and taxonomic classification.</title>
        <authorList>
            <person name="Goeker M."/>
        </authorList>
    </citation>
    <scope>NUCLEOTIDE SEQUENCE [LARGE SCALE GENOMIC DNA]</scope>
    <source>
        <strain evidence="5 6">DSM 4733</strain>
    </source>
</reference>
<dbReference type="InterPro" id="IPR029787">
    <property type="entry name" value="Nucleotide_cyclase"/>
</dbReference>
<dbReference type="GO" id="GO:0052621">
    <property type="term" value="F:diguanylate cyclase activity"/>
    <property type="evidence" value="ECO:0007669"/>
    <property type="project" value="UniProtKB-EC"/>
</dbReference>
<dbReference type="Proteomes" id="UP000564677">
    <property type="component" value="Unassembled WGS sequence"/>
</dbReference>
<dbReference type="AlphaFoldDB" id="A0A7X5ZTS0"/>
<dbReference type="CDD" id="cd01949">
    <property type="entry name" value="GGDEF"/>
    <property type="match status" value="1"/>
</dbReference>
<dbReference type="InterPro" id="IPR050469">
    <property type="entry name" value="Diguanylate_Cyclase"/>
</dbReference>
<evidence type="ECO:0000256" key="2">
    <source>
        <dbReference type="ARBA" id="ARBA00034247"/>
    </source>
</evidence>
<comment type="catalytic activity">
    <reaction evidence="2">
        <text>2 GTP = 3',3'-c-di-GMP + 2 diphosphate</text>
        <dbReference type="Rhea" id="RHEA:24898"/>
        <dbReference type="ChEBI" id="CHEBI:33019"/>
        <dbReference type="ChEBI" id="CHEBI:37565"/>
        <dbReference type="ChEBI" id="CHEBI:58805"/>
        <dbReference type="EC" id="2.7.7.65"/>
    </reaction>
</comment>
<name>A0A7X5ZTS0_9SPHN</name>
<keyword evidence="3" id="KW-1133">Transmembrane helix</keyword>
<dbReference type="PANTHER" id="PTHR45138:SF9">
    <property type="entry name" value="DIGUANYLATE CYCLASE DGCM-RELATED"/>
    <property type="match status" value="1"/>
</dbReference>
<feature type="domain" description="GGDEF" evidence="4">
    <location>
        <begin position="431"/>
        <end position="558"/>
    </location>
</feature>
<dbReference type="GO" id="GO:1902201">
    <property type="term" value="P:negative regulation of bacterial-type flagellum-dependent cell motility"/>
    <property type="evidence" value="ECO:0007669"/>
    <property type="project" value="TreeGrafter"/>
</dbReference>
<evidence type="ECO:0000256" key="1">
    <source>
        <dbReference type="ARBA" id="ARBA00012528"/>
    </source>
</evidence>
<keyword evidence="3" id="KW-0812">Transmembrane</keyword>
<dbReference type="NCBIfam" id="TIGR00254">
    <property type="entry name" value="GGDEF"/>
    <property type="match status" value="1"/>
</dbReference>
<feature type="transmembrane region" description="Helical" evidence="3">
    <location>
        <begin position="369"/>
        <end position="387"/>
    </location>
</feature>
<dbReference type="Gene3D" id="3.30.70.270">
    <property type="match status" value="1"/>
</dbReference>
<accession>A0A7X5ZTS0</accession>
<protein>
    <recommendedName>
        <fullName evidence="1">diguanylate cyclase</fullName>
        <ecNumber evidence="1">2.7.7.65</ecNumber>
    </recommendedName>
</protein>
<feature type="transmembrane region" description="Helical" evidence="3">
    <location>
        <begin position="177"/>
        <end position="198"/>
    </location>
</feature>
<organism evidence="5 6">
    <name type="scientific">Sphingomonas leidyi</name>
    <dbReference type="NCBI Taxonomy" id="68569"/>
    <lineage>
        <taxon>Bacteria</taxon>
        <taxon>Pseudomonadati</taxon>
        <taxon>Pseudomonadota</taxon>
        <taxon>Alphaproteobacteria</taxon>
        <taxon>Sphingomonadales</taxon>
        <taxon>Sphingomonadaceae</taxon>
        <taxon>Sphingomonas</taxon>
    </lineage>
</organism>
<feature type="transmembrane region" description="Helical" evidence="3">
    <location>
        <begin position="210"/>
        <end position="233"/>
    </location>
</feature>
<dbReference type="GO" id="GO:0005886">
    <property type="term" value="C:plasma membrane"/>
    <property type="evidence" value="ECO:0007669"/>
    <property type="project" value="TreeGrafter"/>
</dbReference>
<dbReference type="EC" id="2.7.7.65" evidence="1"/>
<dbReference type="Pfam" id="PF00990">
    <property type="entry name" value="GGDEF"/>
    <property type="match status" value="1"/>
</dbReference>